<dbReference type="RefSeq" id="WP_066809213.1">
    <property type="nucleotide sequence ID" value="NZ_CP012661.1"/>
</dbReference>
<feature type="transmembrane region" description="Helical" evidence="1">
    <location>
        <begin position="152"/>
        <end position="169"/>
    </location>
</feature>
<dbReference type="Pfam" id="PF00892">
    <property type="entry name" value="EamA"/>
    <property type="match status" value="2"/>
</dbReference>
<feature type="transmembrane region" description="Helical" evidence="1">
    <location>
        <begin position="181"/>
        <end position="204"/>
    </location>
</feature>
<feature type="transmembrane region" description="Helical" evidence="1">
    <location>
        <begin position="243"/>
        <end position="259"/>
    </location>
</feature>
<feature type="transmembrane region" description="Helical" evidence="1">
    <location>
        <begin position="98"/>
        <end position="119"/>
    </location>
</feature>
<feature type="transmembrane region" description="Helical" evidence="1">
    <location>
        <begin position="74"/>
        <end position="92"/>
    </location>
</feature>
<name>A0A159YZ01_9RHOB</name>
<dbReference type="InterPro" id="IPR000620">
    <property type="entry name" value="EamA_dom"/>
</dbReference>
<feature type="transmembrane region" description="Helical" evidence="1">
    <location>
        <begin position="128"/>
        <end position="146"/>
    </location>
</feature>
<evidence type="ECO:0000259" key="2">
    <source>
        <dbReference type="Pfam" id="PF00892"/>
    </source>
</evidence>
<dbReference type="SUPFAM" id="SSF103481">
    <property type="entry name" value="Multidrug resistance efflux transporter EmrE"/>
    <property type="match status" value="2"/>
</dbReference>
<feature type="transmembrane region" description="Helical" evidence="1">
    <location>
        <begin position="265"/>
        <end position="282"/>
    </location>
</feature>
<gene>
    <name evidence="3" type="ORF">AKL17_0420</name>
</gene>
<keyword evidence="1" id="KW-0472">Membrane</keyword>
<evidence type="ECO:0000313" key="4">
    <source>
        <dbReference type="Proteomes" id="UP000076128"/>
    </source>
</evidence>
<dbReference type="Gene3D" id="1.10.3730.20">
    <property type="match status" value="1"/>
</dbReference>
<evidence type="ECO:0000313" key="3">
    <source>
        <dbReference type="EMBL" id="AMY67681.1"/>
    </source>
</evidence>
<dbReference type="EMBL" id="CP012661">
    <property type="protein sequence ID" value="AMY67681.1"/>
    <property type="molecule type" value="Genomic_DNA"/>
</dbReference>
<dbReference type="PATRIC" id="fig|1335048.3.peg.439"/>
<dbReference type="InterPro" id="IPR037185">
    <property type="entry name" value="EmrE-like"/>
</dbReference>
<feature type="domain" description="EamA" evidence="2">
    <location>
        <begin position="152"/>
        <end position="281"/>
    </location>
</feature>
<protein>
    <recommendedName>
        <fullName evidence="2">EamA domain-containing protein</fullName>
    </recommendedName>
</protein>
<feature type="transmembrane region" description="Helical" evidence="1">
    <location>
        <begin position="210"/>
        <end position="231"/>
    </location>
</feature>
<keyword evidence="1" id="KW-0812">Transmembrane</keyword>
<accession>A0A159YZ01</accession>
<dbReference type="AlphaFoldDB" id="A0A159YZ01"/>
<dbReference type="OrthoDB" id="7165334at2"/>
<dbReference type="GO" id="GO:0016020">
    <property type="term" value="C:membrane"/>
    <property type="evidence" value="ECO:0007669"/>
    <property type="project" value="InterPro"/>
</dbReference>
<keyword evidence="1" id="KW-1133">Transmembrane helix</keyword>
<dbReference type="KEGG" id="daa:AKL17_0420"/>
<sequence>MKPVSDNLRGALLMMAAMAAFTGNDTLLKAVTAEVPLFQSITIRGLVTLCLLAGLAWARGGVQLRLGASDTRILGLRSVGEIGATLFFLSALQHMPLANLSAIMQSLPLVVTLLAALLFRERIGWRRLTAIGVGFAGVLLIVKPGGAAFDGWAVFGLLAMGCVALRDLATRSLSPGVPSLAVTIYAALAVTVLGAVLAPFQGWVAVTPSHLIALAGAAVFLIGGYQFIIMAMRVGEVSAVTPFRYTSLLFAIALGWITFGQLPDALTLVGAGIVIASGLFMLRRQRQLGIT</sequence>
<reference evidence="3 4" key="1">
    <citation type="submission" date="2015-09" db="EMBL/GenBank/DDBJ databases">
        <title>Complete genome sequence of Defluviimonas alba cai42t isolated from an oilfield in Xinjiang.</title>
        <authorList>
            <person name="Geng S."/>
            <person name="Pan X."/>
            <person name="Wu X."/>
        </authorList>
    </citation>
    <scope>NUCLEOTIDE SEQUENCE [LARGE SCALE GENOMIC DNA]</scope>
    <source>
        <strain evidence="4">cai42</strain>
    </source>
</reference>
<dbReference type="Proteomes" id="UP000076128">
    <property type="component" value="Chromosome"/>
</dbReference>
<proteinExistence type="predicted"/>
<evidence type="ECO:0000256" key="1">
    <source>
        <dbReference type="SAM" id="Phobius"/>
    </source>
</evidence>
<dbReference type="PANTHER" id="PTHR22911:SF103">
    <property type="entry name" value="BLR2811 PROTEIN"/>
    <property type="match status" value="1"/>
</dbReference>
<keyword evidence="4" id="KW-1185">Reference proteome</keyword>
<feature type="domain" description="EamA" evidence="2">
    <location>
        <begin position="9"/>
        <end position="142"/>
    </location>
</feature>
<dbReference type="STRING" id="1335048.AKL17_0420"/>
<organism evidence="3 4">
    <name type="scientific">Frigidibacter mobilis</name>
    <dbReference type="NCBI Taxonomy" id="1335048"/>
    <lineage>
        <taxon>Bacteria</taxon>
        <taxon>Pseudomonadati</taxon>
        <taxon>Pseudomonadota</taxon>
        <taxon>Alphaproteobacteria</taxon>
        <taxon>Rhodobacterales</taxon>
        <taxon>Paracoccaceae</taxon>
        <taxon>Frigidibacter</taxon>
    </lineage>
</organism>
<dbReference type="PANTHER" id="PTHR22911">
    <property type="entry name" value="ACYL-MALONYL CONDENSING ENZYME-RELATED"/>
    <property type="match status" value="1"/>
</dbReference>
<feature type="transmembrane region" description="Helical" evidence="1">
    <location>
        <begin position="43"/>
        <end position="62"/>
    </location>
</feature>